<dbReference type="GO" id="GO:0022857">
    <property type="term" value="F:transmembrane transporter activity"/>
    <property type="evidence" value="ECO:0007669"/>
    <property type="project" value="InterPro"/>
</dbReference>
<evidence type="ECO:0000256" key="5">
    <source>
        <dbReference type="ARBA" id="ARBA00022989"/>
    </source>
</evidence>
<feature type="transmembrane region" description="Helical" evidence="7">
    <location>
        <begin position="429"/>
        <end position="448"/>
    </location>
</feature>
<dbReference type="InterPro" id="IPR050171">
    <property type="entry name" value="MFS_Transporters"/>
</dbReference>
<dbReference type="SUPFAM" id="SSF103473">
    <property type="entry name" value="MFS general substrate transporter"/>
    <property type="match status" value="1"/>
</dbReference>
<evidence type="ECO:0000256" key="4">
    <source>
        <dbReference type="ARBA" id="ARBA00022692"/>
    </source>
</evidence>
<feature type="transmembrane region" description="Helical" evidence="7">
    <location>
        <begin position="191"/>
        <end position="213"/>
    </location>
</feature>
<name>A0A1H3B9W3_9FLAO</name>
<evidence type="ECO:0000256" key="1">
    <source>
        <dbReference type="ARBA" id="ARBA00004651"/>
    </source>
</evidence>
<evidence type="ECO:0000256" key="7">
    <source>
        <dbReference type="SAM" id="Phobius"/>
    </source>
</evidence>
<dbReference type="Gene3D" id="1.20.1250.20">
    <property type="entry name" value="MFS general substrate transporter like domains"/>
    <property type="match status" value="2"/>
</dbReference>
<gene>
    <name evidence="9" type="ORF">SAMN05444411_10563</name>
</gene>
<dbReference type="RefSeq" id="WP_090123248.1">
    <property type="nucleotide sequence ID" value="NZ_FNNJ01000005.1"/>
</dbReference>
<feature type="transmembrane region" description="Helical" evidence="7">
    <location>
        <begin position="79"/>
        <end position="100"/>
    </location>
</feature>
<feature type="domain" description="Major facilitator superfamily (MFS) profile" evidence="8">
    <location>
        <begin position="1"/>
        <end position="217"/>
    </location>
</feature>
<dbReference type="InterPro" id="IPR036259">
    <property type="entry name" value="MFS_trans_sf"/>
</dbReference>
<evidence type="ECO:0000259" key="8">
    <source>
        <dbReference type="PROSITE" id="PS50850"/>
    </source>
</evidence>
<feature type="transmembrane region" description="Helical" evidence="7">
    <location>
        <begin position="241"/>
        <end position="258"/>
    </location>
</feature>
<feature type="transmembrane region" description="Helical" evidence="7">
    <location>
        <begin position="342"/>
        <end position="360"/>
    </location>
</feature>
<dbReference type="AlphaFoldDB" id="A0A1H3B9W3"/>
<dbReference type="EMBL" id="FNNJ01000005">
    <property type="protein sequence ID" value="SDX38820.1"/>
    <property type="molecule type" value="Genomic_DNA"/>
</dbReference>
<sequence length="460" mass="50657">MFQKLKGFSRAFWTANIVELLERGAYYGVFIVITLYLSRILGFSDMEAAMISGLFSGGLYLLPTFTGALADKIGFKSSLIIAFALLSIGYFGLGVLPTMLESIGLVDYSDGIKFTGLLESSQRWAIAPIMIIIMIGGSFIKSVITGTVAKETTEANRAQGFSIFYMMVNIGAFSGKTIVKPLRASMGDMGLVYLNYFSTAMTVIALLMIIFFYKSAKQDGQGKTLKEIWDALIRVITNGRLITLILIVTGFWMVQHQLYATMPKYVLRLAGEGASPSWYANVNPFVVVLTVTFVTRIMASKSPLFSMTVGMFIMPLSALAMASGNWFSGEEINLGFMSMHPIALMMIFGIVLQALAESFISPRFLEFFSLQAPKGEEGLYLGFSHLHSFISSIVGFGLSGYLLSKYCPDPRLFDNHDAWKVAAADAHYIWYYFGAIALVSAISLIIYGKVIEKLDGKKAE</sequence>
<dbReference type="GO" id="GO:0005886">
    <property type="term" value="C:plasma membrane"/>
    <property type="evidence" value="ECO:0007669"/>
    <property type="project" value="UniProtKB-SubCell"/>
</dbReference>
<organism evidence="9 10">
    <name type="scientific">Lutibacter oricola</name>
    <dbReference type="NCBI Taxonomy" id="762486"/>
    <lineage>
        <taxon>Bacteria</taxon>
        <taxon>Pseudomonadati</taxon>
        <taxon>Bacteroidota</taxon>
        <taxon>Flavobacteriia</taxon>
        <taxon>Flavobacteriales</taxon>
        <taxon>Flavobacteriaceae</taxon>
        <taxon>Lutibacter</taxon>
    </lineage>
</organism>
<dbReference type="PROSITE" id="PS01023">
    <property type="entry name" value="PTR2_2"/>
    <property type="match status" value="1"/>
</dbReference>
<dbReference type="PANTHER" id="PTHR23517">
    <property type="entry name" value="RESISTANCE PROTEIN MDTM, PUTATIVE-RELATED-RELATED"/>
    <property type="match status" value="1"/>
</dbReference>
<comment type="subcellular location">
    <subcellularLocation>
        <location evidence="1">Cell membrane</location>
        <topology evidence="1">Multi-pass membrane protein</topology>
    </subcellularLocation>
</comment>
<evidence type="ECO:0000256" key="6">
    <source>
        <dbReference type="ARBA" id="ARBA00023136"/>
    </source>
</evidence>
<proteinExistence type="predicted"/>
<reference evidence="9 10" key="1">
    <citation type="submission" date="2016-10" db="EMBL/GenBank/DDBJ databases">
        <authorList>
            <person name="de Groot N.N."/>
        </authorList>
    </citation>
    <scope>NUCLEOTIDE SEQUENCE [LARGE SCALE GENOMIC DNA]</scope>
    <source>
        <strain evidence="9 10">DSM 24956</strain>
    </source>
</reference>
<dbReference type="OrthoDB" id="6247348at2"/>
<keyword evidence="10" id="KW-1185">Reference proteome</keyword>
<feature type="transmembrane region" description="Helical" evidence="7">
    <location>
        <begin position="161"/>
        <end position="179"/>
    </location>
</feature>
<feature type="transmembrane region" description="Helical" evidence="7">
    <location>
        <begin position="124"/>
        <end position="149"/>
    </location>
</feature>
<dbReference type="PANTHER" id="PTHR23517:SF2">
    <property type="entry name" value="MULTIDRUG RESISTANCE PROTEIN MDTH"/>
    <property type="match status" value="1"/>
</dbReference>
<dbReference type="InterPro" id="IPR011701">
    <property type="entry name" value="MFS"/>
</dbReference>
<dbReference type="PROSITE" id="PS50850">
    <property type="entry name" value="MFS"/>
    <property type="match status" value="1"/>
</dbReference>
<accession>A0A1H3B9W3</accession>
<dbReference type="InterPro" id="IPR020846">
    <property type="entry name" value="MFS_dom"/>
</dbReference>
<keyword evidence="2" id="KW-0813">Transport</keyword>
<evidence type="ECO:0000256" key="2">
    <source>
        <dbReference type="ARBA" id="ARBA00022448"/>
    </source>
</evidence>
<feature type="transmembrane region" description="Helical" evidence="7">
    <location>
        <begin position="24"/>
        <end position="42"/>
    </location>
</feature>
<evidence type="ECO:0000256" key="3">
    <source>
        <dbReference type="ARBA" id="ARBA00022475"/>
    </source>
</evidence>
<dbReference type="GO" id="GO:0006857">
    <property type="term" value="P:oligopeptide transport"/>
    <property type="evidence" value="ECO:0007669"/>
    <property type="project" value="InterPro"/>
</dbReference>
<feature type="transmembrane region" description="Helical" evidence="7">
    <location>
        <begin position="278"/>
        <end position="297"/>
    </location>
</feature>
<dbReference type="STRING" id="762486.SAMN05444411_10563"/>
<dbReference type="Proteomes" id="UP000199595">
    <property type="component" value="Unassembled WGS sequence"/>
</dbReference>
<keyword evidence="3" id="KW-1003">Cell membrane</keyword>
<keyword evidence="6 7" id="KW-0472">Membrane</keyword>
<keyword evidence="5 7" id="KW-1133">Transmembrane helix</keyword>
<feature type="transmembrane region" description="Helical" evidence="7">
    <location>
        <begin position="380"/>
        <end position="403"/>
    </location>
</feature>
<dbReference type="Pfam" id="PF07690">
    <property type="entry name" value="MFS_1"/>
    <property type="match status" value="1"/>
</dbReference>
<protein>
    <submittedName>
        <fullName evidence="9">Dipeptide/tripeptide permease</fullName>
    </submittedName>
</protein>
<dbReference type="InterPro" id="IPR018456">
    <property type="entry name" value="PTR2_symporter_CS"/>
</dbReference>
<feature type="transmembrane region" description="Helical" evidence="7">
    <location>
        <begin position="304"/>
        <end position="322"/>
    </location>
</feature>
<evidence type="ECO:0000313" key="9">
    <source>
        <dbReference type="EMBL" id="SDX38820.1"/>
    </source>
</evidence>
<evidence type="ECO:0000313" key="10">
    <source>
        <dbReference type="Proteomes" id="UP000199595"/>
    </source>
</evidence>
<feature type="transmembrane region" description="Helical" evidence="7">
    <location>
        <begin position="48"/>
        <end position="70"/>
    </location>
</feature>
<keyword evidence="4 7" id="KW-0812">Transmembrane</keyword>